<sequence length="121" mass="14057">MDNRVEMKAKIFHNPRCSKSRKTLEILLEKGIQTEVIQYLKTPPDHKTLENILKMLNIKPIDLIRKGETLYKELNVSKYQNNSEMLLKIMIENPILIERPIVLVNNKAVIGRPPELVLSII</sequence>
<dbReference type="InterPro" id="IPR006660">
    <property type="entry name" value="Arsenate_reductase-like"/>
</dbReference>
<dbReference type="AlphaFoldDB" id="A0A382Z8F0"/>
<dbReference type="PANTHER" id="PTHR30041">
    <property type="entry name" value="ARSENATE REDUCTASE"/>
    <property type="match status" value="1"/>
</dbReference>
<evidence type="ECO:0000256" key="1">
    <source>
        <dbReference type="ARBA" id="ARBA00023002"/>
    </source>
</evidence>
<evidence type="ECO:0008006" key="3">
    <source>
        <dbReference type="Google" id="ProtNLM"/>
    </source>
</evidence>
<dbReference type="EMBL" id="UINC01181659">
    <property type="protein sequence ID" value="SVD91459.1"/>
    <property type="molecule type" value="Genomic_DNA"/>
</dbReference>
<evidence type="ECO:0000313" key="2">
    <source>
        <dbReference type="EMBL" id="SVD91459.1"/>
    </source>
</evidence>
<reference evidence="2" key="1">
    <citation type="submission" date="2018-05" db="EMBL/GenBank/DDBJ databases">
        <authorList>
            <person name="Lanie J.A."/>
            <person name="Ng W.-L."/>
            <person name="Kazmierczak K.M."/>
            <person name="Andrzejewski T.M."/>
            <person name="Davidsen T.M."/>
            <person name="Wayne K.J."/>
            <person name="Tettelin H."/>
            <person name="Glass J.I."/>
            <person name="Rusch D."/>
            <person name="Podicherti R."/>
            <person name="Tsui H.-C.T."/>
            <person name="Winkler M.E."/>
        </authorList>
    </citation>
    <scope>NUCLEOTIDE SEQUENCE</scope>
</reference>
<keyword evidence="1" id="KW-0560">Oxidoreductase</keyword>
<name>A0A382Z8F0_9ZZZZ</name>
<protein>
    <recommendedName>
        <fullName evidence="3">Arsenate reductase</fullName>
    </recommendedName>
</protein>
<dbReference type="NCBIfam" id="TIGR00014">
    <property type="entry name" value="arsC"/>
    <property type="match status" value="1"/>
</dbReference>
<dbReference type="InterPro" id="IPR006659">
    <property type="entry name" value="Arsenate_reductase"/>
</dbReference>
<dbReference type="GO" id="GO:0008794">
    <property type="term" value="F:arsenate reductase (glutaredoxin) activity"/>
    <property type="evidence" value="ECO:0007669"/>
    <property type="project" value="InterPro"/>
</dbReference>
<organism evidence="2">
    <name type="scientific">marine metagenome</name>
    <dbReference type="NCBI Taxonomy" id="408172"/>
    <lineage>
        <taxon>unclassified sequences</taxon>
        <taxon>metagenomes</taxon>
        <taxon>ecological metagenomes</taxon>
    </lineage>
</organism>
<dbReference type="CDD" id="cd03034">
    <property type="entry name" value="ArsC_ArsC"/>
    <property type="match status" value="1"/>
</dbReference>
<dbReference type="InterPro" id="IPR036249">
    <property type="entry name" value="Thioredoxin-like_sf"/>
</dbReference>
<dbReference type="PANTHER" id="PTHR30041:SF4">
    <property type="entry name" value="ARSENATE REDUCTASE"/>
    <property type="match status" value="1"/>
</dbReference>
<dbReference type="Pfam" id="PF03960">
    <property type="entry name" value="ArsC"/>
    <property type="match status" value="1"/>
</dbReference>
<proteinExistence type="predicted"/>
<accession>A0A382Z8F0</accession>
<dbReference type="Gene3D" id="3.40.30.10">
    <property type="entry name" value="Glutaredoxin"/>
    <property type="match status" value="1"/>
</dbReference>
<gene>
    <name evidence="2" type="ORF">METZ01_LOCUS444313</name>
</gene>
<dbReference type="PROSITE" id="PS51353">
    <property type="entry name" value="ARSC"/>
    <property type="match status" value="1"/>
</dbReference>
<dbReference type="SUPFAM" id="SSF52833">
    <property type="entry name" value="Thioredoxin-like"/>
    <property type="match status" value="1"/>
</dbReference>